<dbReference type="PANTHER" id="PTHR24215">
    <property type="entry name" value="RHO-GTPASE-ACTIVATING PROTEIN LRG1"/>
    <property type="match status" value="1"/>
</dbReference>
<dbReference type="Proteomes" id="UP001216638">
    <property type="component" value="Chromosome 1"/>
</dbReference>
<dbReference type="InterPro" id="IPR036280">
    <property type="entry name" value="Multihaem_cyt_sf"/>
</dbReference>
<evidence type="ECO:0000259" key="9">
    <source>
        <dbReference type="PROSITE" id="PS50023"/>
    </source>
</evidence>
<keyword evidence="3" id="KW-0677">Repeat</keyword>
<dbReference type="SUPFAM" id="SSF57716">
    <property type="entry name" value="Glucocorticoid receptor-like (DNA-binding domain)"/>
    <property type="match status" value="2"/>
</dbReference>
<evidence type="ECO:0000313" key="10">
    <source>
        <dbReference type="EMBL" id="WFC94219.1"/>
    </source>
</evidence>
<feature type="region of interest" description="Disordered" evidence="8">
    <location>
        <begin position="87"/>
        <end position="163"/>
    </location>
</feature>
<evidence type="ECO:0000256" key="7">
    <source>
        <dbReference type="PROSITE-ProRule" id="PRU00125"/>
    </source>
</evidence>
<dbReference type="EMBL" id="CP119951">
    <property type="protein sequence ID" value="WFC94219.1"/>
    <property type="molecule type" value="Genomic_DNA"/>
</dbReference>
<keyword evidence="4 7" id="KW-0862">Zinc</keyword>
<accession>A0AAF0DR37</accession>
<dbReference type="FunFam" id="2.10.110.10:FF:000001">
    <property type="entry name" value="Cysteine and glycine-rich protein 1"/>
    <property type="match status" value="1"/>
</dbReference>
<comment type="subcellular location">
    <subcellularLocation>
        <location evidence="1">Nucleus</location>
    </subcellularLocation>
</comment>
<reference evidence="10" key="1">
    <citation type="submission" date="2023-03" db="EMBL/GenBank/DDBJ databases">
        <title>Mating type loci evolution in Malassezia.</title>
        <authorList>
            <person name="Coelho M.A."/>
        </authorList>
    </citation>
    <scope>NUCLEOTIDE SEQUENCE</scope>
    <source>
        <strain evidence="10">CBS 14135</strain>
    </source>
</reference>
<dbReference type="SUPFAM" id="SSF48695">
    <property type="entry name" value="Multiheme cytochromes"/>
    <property type="match status" value="1"/>
</dbReference>
<feature type="compositionally biased region" description="Polar residues" evidence="8">
    <location>
        <begin position="138"/>
        <end position="156"/>
    </location>
</feature>
<evidence type="ECO:0000313" key="11">
    <source>
        <dbReference type="Proteomes" id="UP001216638"/>
    </source>
</evidence>
<keyword evidence="6" id="KW-0539">Nucleus</keyword>
<evidence type="ECO:0000256" key="5">
    <source>
        <dbReference type="ARBA" id="ARBA00023038"/>
    </source>
</evidence>
<dbReference type="GO" id="GO:0005634">
    <property type="term" value="C:nucleus"/>
    <property type="evidence" value="ECO:0007669"/>
    <property type="project" value="UniProtKB-SubCell"/>
</dbReference>
<protein>
    <recommendedName>
        <fullName evidence="9">LIM zinc-binding domain-containing protein</fullName>
    </recommendedName>
</protein>
<dbReference type="Pfam" id="PF00412">
    <property type="entry name" value="LIM"/>
    <property type="match status" value="2"/>
</dbReference>
<keyword evidence="11" id="KW-1185">Reference proteome</keyword>
<evidence type="ECO:0000256" key="8">
    <source>
        <dbReference type="SAM" id="MobiDB-lite"/>
    </source>
</evidence>
<keyword evidence="2 7" id="KW-0479">Metal-binding</keyword>
<evidence type="ECO:0000256" key="4">
    <source>
        <dbReference type="ARBA" id="ARBA00022833"/>
    </source>
</evidence>
<sequence length="311" mass="34347">MAPRIFVEAPRCPRCNDRVYAAEKVLGPMSKSYHKQCLKCVVCNKLLDSVSLLEHDGEPFCNNCHRTHLGQGKDKFGTAVPIRSNIDIPHHASLEARKTEKSPKSASHDVHTTPSPSRRPLPVTPSGSTEPLAIPISLSRQSLGSRSADTSHTETSIGDEVAPTKLVSPSAPIIGGTPLCARCHKPVCMYISVTNEDFAEQRQAAGHKWHRACLRCDGCHTSLDPGKVQDGPAELSEQGWPNTWCRMCYAKVREINLCSILDRGGLAWPDSPSHTQQGSKFRGDAAGEKIITDRWPMRALQYRHWTMTLNR</sequence>
<evidence type="ECO:0000256" key="1">
    <source>
        <dbReference type="ARBA" id="ARBA00004123"/>
    </source>
</evidence>
<dbReference type="AlphaFoldDB" id="A0AAF0DR37"/>
<gene>
    <name evidence="10" type="ORF">MBRA1_000851a</name>
</gene>
<dbReference type="GO" id="GO:0005737">
    <property type="term" value="C:cytoplasm"/>
    <property type="evidence" value="ECO:0007669"/>
    <property type="project" value="TreeGrafter"/>
</dbReference>
<keyword evidence="5 7" id="KW-0440">LIM domain</keyword>
<evidence type="ECO:0000256" key="6">
    <source>
        <dbReference type="ARBA" id="ARBA00023242"/>
    </source>
</evidence>
<evidence type="ECO:0000256" key="2">
    <source>
        <dbReference type="ARBA" id="ARBA00022723"/>
    </source>
</evidence>
<feature type="domain" description="LIM zinc-binding" evidence="9">
    <location>
        <begin position="10"/>
        <end position="71"/>
    </location>
</feature>
<dbReference type="PROSITE" id="PS50023">
    <property type="entry name" value="LIM_DOMAIN_2"/>
    <property type="match status" value="2"/>
</dbReference>
<dbReference type="GO" id="GO:0030036">
    <property type="term" value="P:actin cytoskeleton organization"/>
    <property type="evidence" value="ECO:0007669"/>
    <property type="project" value="TreeGrafter"/>
</dbReference>
<dbReference type="PROSITE" id="PS00478">
    <property type="entry name" value="LIM_DOMAIN_1"/>
    <property type="match status" value="1"/>
</dbReference>
<dbReference type="InterPro" id="IPR001781">
    <property type="entry name" value="Znf_LIM"/>
</dbReference>
<feature type="domain" description="LIM zinc-binding" evidence="9">
    <location>
        <begin position="178"/>
        <end position="255"/>
    </location>
</feature>
<name>A0AAF0DR37_9BASI</name>
<proteinExistence type="predicted"/>
<dbReference type="GO" id="GO:0030695">
    <property type="term" value="F:GTPase regulator activity"/>
    <property type="evidence" value="ECO:0007669"/>
    <property type="project" value="UniProtKB-ARBA"/>
</dbReference>
<evidence type="ECO:0000256" key="3">
    <source>
        <dbReference type="ARBA" id="ARBA00022737"/>
    </source>
</evidence>
<organism evidence="10 11">
    <name type="scientific">Malassezia brasiliensis</name>
    <dbReference type="NCBI Taxonomy" id="1821822"/>
    <lineage>
        <taxon>Eukaryota</taxon>
        <taxon>Fungi</taxon>
        <taxon>Dikarya</taxon>
        <taxon>Basidiomycota</taxon>
        <taxon>Ustilaginomycotina</taxon>
        <taxon>Malasseziomycetes</taxon>
        <taxon>Malasseziales</taxon>
        <taxon>Malasseziaceae</taxon>
        <taxon>Malassezia</taxon>
    </lineage>
</organism>
<dbReference type="SMART" id="SM00132">
    <property type="entry name" value="LIM"/>
    <property type="match status" value="2"/>
</dbReference>
<dbReference type="Gene3D" id="2.10.110.10">
    <property type="entry name" value="Cysteine Rich Protein"/>
    <property type="match status" value="2"/>
</dbReference>
<dbReference type="GO" id="GO:0046872">
    <property type="term" value="F:metal ion binding"/>
    <property type="evidence" value="ECO:0007669"/>
    <property type="project" value="UniProtKB-KW"/>
</dbReference>
<feature type="compositionally biased region" description="Basic and acidic residues" evidence="8">
    <location>
        <begin position="88"/>
        <end position="111"/>
    </location>
</feature>
<dbReference type="PANTHER" id="PTHR24215:SF35">
    <property type="entry name" value="MUSCLE LIM PROTEIN MLP84B"/>
    <property type="match status" value="1"/>
</dbReference>
<dbReference type="CDD" id="cd09326">
    <property type="entry name" value="LIM_CRP_like"/>
    <property type="match status" value="1"/>
</dbReference>